<protein>
    <submittedName>
        <fullName evidence="5">NigD-like N-terminal domain-containing protein</fullName>
    </submittedName>
</protein>
<reference evidence="5" key="2">
    <citation type="journal article" date="2021" name="PeerJ">
        <title>Extensive microbial diversity within the chicken gut microbiome revealed by metagenomics and culture.</title>
        <authorList>
            <person name="Gilroy R."/>
            <person name="Ravi A."/>
            <person name="Getino M."/>
            <person name="Pursley I."/>
            <person name="Horton D.L."/>
            <person name="Alikhan N.F."/>
            <person name="Baker D."/>
            <person name="Gharbi K."/>
            <person name="Hall N."/>
            <person name="Watson M."/>
            <person name="Adriaenssens E.M."/>
            <person name="Foster-Nyarko E."/>
            <person name="Jarju S."/>
            <person name="Secka A."/>
            <person name="Antonio M."/>
            <person name="Oren A."/>
            <person name="Chaudhuri R.R."/>
            <person name="La Ragione R."/>
            <person name="Hildebrand F."/>
            <person name="Pallen M.J."/>
        </authorList>
    </citation>
    <scope>NUCLEOTIDE SEQUENCE</scope>
    <source>
        <strain evidence="5">CHK158-818</strain>
    </source>
</reference>
<dbReference type="InterPro" id="IPR024299">
    <property type="entry name" value="NigD-like_OB_dom"/>
</dbReference>
<evidence type="ECO:0000259" key="4">
    <source>
        <dbReference type="Pfam" id="PF17415"/>
    </source>
</evidence>
<dbReference type="InterPro" id="IPR035376">
    <property type="entry name" value="NigD_C"/>
</dbReference>
<feature type="domain" description="NigD-like C-terminal" evidence="4">
    <location>
        <begin position="134"/>
        <end position="239"/>
    </location>
</feature>
<comment type="caution">
    <text evidence="5">The sequence shown here is derived from an EMBL/GenBank/DDBJ whole genome shotgun (WGS) entry which is preliminary data.</text>
</comment>
<feature type="signal peptide" evidence="2">
    <location>
        <begin position="1"/>
        <end position="20"/>
    </location>
</feature>
<evidence type="ECO:0000256" key="2">
    <source>
        <dbReference type="SAM" id="SignalP"/>
    </source>
</evidence>
<feature type="domain" description="NigD-like N-terminal OB" evidence="3">
    <location>
        <begin position="57"/>
        <end position="115"/>
    </location>
</feature>
<dbReference type="InterPro" id="IPR038143">
    <property type="entry name" value="NigD-like_C_dom_sf"/>
</dbReference>
<name>A0A9D1M8K5_9BACT</name>
<evidence type="ECO:0000259" key="3">
    <source>
        <dbReference type="Pfam" id="PF12667"/>
    </source>
</evidence>
<dbReference type="Gene3D" id="2.60.40.2370">
    <property type="entry name" value="NigD-like, C-terminal beta sandwich domain"/>
    <property type="match status" value="1"/>
</dbReference>
<evidence type="ECO:0000313" key="5">
    <source>
        <dbReference type="EMBL" id="HIU55681.1"/>
    </source>
</evidence>
<dbReference type="Gene3D" id="2.40.50.500">
    <property type="entry name" value="NigD-like N-terminal OB domain"/>
    <property type="match status" value="1"/>
</dbReference>
<dbReference type="InterPro" id="IPR038179">
    <property type="entry name" value="NigD-like_N_sf"/>
</dbReference>
<accession>A0A9D1M8K5</accession>
<dbReference type="Pfam" id="PF12667">
    <property type="entry name" value="NigD_N"/>
    <property type="match status" value="1"/>
</dbReference>
<feature type="region of interest" description="Disordered" evidence="1">
    <location>
        <begin position="234"/>
        <end position="259"/>
    </location>
</feature>
<reference evidence="5" key="1">
    <citation type="submission" date="2020-10" db="EMBL/GenBank/DDBJ databases">
        <authorList>
            <person name="Gilroy R."/>
        </authorList>
    </citation>
    <scope>NUCLEOTIDE SEQUENCE</scope>
    <source>
        <strain evidence="5">CHK158-818</strain>
    </source>
</reference>
<proteinExistence type="predicted"/>
<dbReference type="PROSITE" id="PS51257">
    <property type="entry name" value="PROKAR_LIPOPROTEIN"/>
    <property type="match status" value="1"/>
</dbReference>
<gene>
    <name evidence="5" type="ORF">IAB03_07755</name>
</gene>
<dbReference type="EMBL" id="DVNA01000173">
    <property type="protein sequence ID" value="HIU55681.1"/>
    <property type="molecule type" value="Genomic_DNA"/>
</dbReference>
<evidence type="ECO:0000313" key="6">
    <source>
        <dbReference type="Proteomes" id="UP000824112"/>
    </source>
</evidence>
<dbReference type="Proteomes" id="UP000824112">
    <property type="component" value="Unassembled WGS sequence"/>
</dbReference>
<feature type="chain" id="PRO_5039513022" evidence="2">
    <location>
        <begin position="21"/>
        <end position="259"/>
    </location>
</feature>
<evidence type="ECO:0000256" key="1">
    <source>
        <dbReference type="SAM" id="MobiDB-lite"/>
    </source>
</evidence>
<dbReference type="Pfam" id="PF17415">
    <property type="entry name" value="NigD_C"/>
    <property type="match status" value="1"/>
</dbReference>
<dbReference type="AlphaFoldDB" id="A0A9D1M8K5"/>
<organism evidence="5 6">
    <name type="scientific">Candidatus Gallibacteroides avistercoris</name>
    <dbReference type="NCBI Taxonomy" id="2840833"/>
    <lineage>
        <taxon>Bacteria</taxon>
        <taxon>Pseudomonadati</taxon>
        <taxon>Bacteroidota</taxon>
        <taxon>Bacteroidia</taxon>
        <taxon>Bacteroidales</taxon>
        <taxon>Bacteroidaceae</taxon>
        <taxon>Bacteroidaceae incertae sedis</taxon>
        <taxon>Candidatus Gallibacteroides</taxon>
    </lineage>
</organism>
<sequence length="259" mass="28844">MKKYLSLFALAALFSSFLMISCDDDDDEQPTLYGAVTTVNIPEPENAPSWFPIGSEQTFYLTLDNQNTLYPSWINSFLIGYPLNTGCRAYATYYDLGNNKEGYTKNIQLIDIRNILTKPIYTLTADTISTSPLRGTAPIEIDDAWIGDDFINITFDYQASPGSIHYINMIVNQIDGPTINPENGSWYLQFVHDANGDTGTRRYSGIVAFKIPDNLTNVSNIVIGYDDFEGAEQSTTLSYPGSDDDTPNELGGFSDQTYQ</sequence>
<keyword evidence="2" id="KW-0732">Signal</keyword>